<evidence type="ECO:0000259" key="2">
    <source>
        <dbReference type="Pfam" id="PF05305"/>
    </source>
</evidence>
<dbReference type="Pfam" id="PF05305">
    <property type="entry name" value="DUF732"/>
    <property type="match status" value="1"/>
</dbReference>
<name>A0A2G5PBU0_9MYCO</name>
<feature type="chain" id="PRO_5013889024" evidence="1">
    <location>
        <begin position="20"/>
        <end position="117"/>
    </location>
</feature>
<proteinExistence type="predicted"/>
<evidence type="ECO:0000313" key="4">
    <source>
        <dbReference type="Proteomes" id="UP000230551"/>
    </source>
</evidence>
<feature type="signal peptide" evidence="1">
    <location>
        <begin position="1"/>
        <end position="19"/>
    </location>
</feature>
<dbReference type="STRING" id="85968.GCA_900073015_03102"/>
<organism evidence="3 4">
    <name type="scientific">Mycolicibacterium brumae</name>
    <dbReference type="NCBI Taxonomy" id="85968"/>
    <lineage>
        <taxon>Bacteria</taxon>
        <taxon>Bacillati</taxon>
        <taxon>Actinomycetota</taxon>
        <taxon>Actinomycetes</taxon>
        <taxon>Mycobacteriales</taxon>
        <taxon>Mycobacteriaceae</taxon>
        <taxon>Mycolicibacterium</taxon>
    </lineage>
</organism>
<reference evidence="3 4" key="1">
    <citation type="journal article" date="2017" name="Infect. Genet. Evol.">
        <title>The new phylogeny of the genus Mycobacterium: The old and the news.</title>
        <authorList>
            <person name="Tortoli E."/>
            <person name="Fedrizzi T."/>
            <person name="Meehan C.J."/>
            <person name="Trovato A."/>
            <person name="Grottola A."/>
            <person name="Giacobazzi E."/>
            <person name="Serpini G.F."/>
            <person name="Tagliazucchi S."/>
            <person name="Fabio A."/>
            <person name="Bettua C."/>
            <person name="Bertorelli R."/>
            <person name="Frascaro F."/>
            <person name="De Sanctis V."/>
            <person name="Pecorari M."/>
            <person name="Jousson O."/>
            <person name="Segata N."/>
            <person name="Cirillo D.M."/>
        </authorList>
    </citation>
    <scope>NUCLEOTIDE SEQUENCE [LARGE SCALE GENOMIC DNA]</scope>
    <source>
        <strain evidence="3 4">CIP1034565</strain>
    </source>
</reference>
<sequence length="117" mass="11639">MTAAATTTLAIAAAAPAAADPADTSFLNSLRTAGVSTADPATTEALGRSICPALVKPGSSFAEAVATARNGGVPPFLAGFFAGLAIQHYCPQMINSIGNGSFLDQMASLRGMNIPGL</sequence>
<feature type="domain" description="DUF732" evidence="2">
    <location>
        <begin position="22"/>
        <end position="92"/>
    </location>
</feature>
<gene>
    <name evidence="3" type="ORF">CQY22_008355</name>
</gene>
<dbReference type="OrthoDB" id="4743565at2"/>
<dbReference type="EMBL" id="PDCN02000008">
    <property type="protein sequence ID" value="PIB75806.1"/>
    <property type="molecule type" value="Genomic_DNA"/>
</dbReference>
<keyword evidence="4" id="KW-1185">Reference proteome</keyword>
<protein>
    <submittedName>
        <fullName evidence="3">DUF732 domain-containing protein</fullName>
    </submittedName>
</protein>
<accession>A0A2G5PBU0</accession>
<comment type="caution">
    <text evidence="3">The sequence shown here is derived from an EMBL/GenBank/DDBJ whole genome shotgun (WGS) entry which is preliminary data.</text>
</comment>
<dbReference type="InterPro" id="IPR007969">
    <property type="entry name" value="DUF732"/>
</dbReference>
<dbReference type="Proteomes" id="UP000230551">
    <property type="component" value="Unassembled WGS sequence"/>
</dbReference>
<dbReference type="AlphaFoldDB" id="A0A2G5PBU0"/>
<evidence type="ECO:0000313" key="3">
    <source>
        <dbReference type="EMBL" id="PIB75806.1"/>
    </source>
</evidence>
<keyword evidence="1" id="KW-0732">Signal</keyword>
<evidence type="ECO:0000256" key="1">
    <source>
        <dbReference type="SAM" id="SignalP"/>
    </source>
</evidence>